<dbReference type="EMBL" id="LROR01000058">
    <property type="protein sequence ID" value="OBR92373.1"/>
    <property type="molecule type" value="Genomic_DNA"/>
</dbReference>
<dbReference type="AlphaFoldDB" id="A0A162L0C2"/>
<reference evidence="1 3" key="1">
    <citation type="journal article" date="2015" name="Biotechnol. Bioeng.">
        <title>Genome sequence and phenotypic characterization of Caulobacter segnis.</title>
        <authorList>
            <person name="Patel S."/>
            <person name="Fletcher B."/>
            <person name="Scott D.C."/>
            <person name="Ely B."/>
        </authorList>
    </citation>
    <scope>NUCLEOTIDE SEQUENCE [LARGE SCALE GENOMIC DNA]</scope>
    <source>
        <strain evidence="1 3">PS02</strain>
    </source>
</reference>
<dbReference type="Proteomes" id="UP000093694">
    <property type="component" value="Unassembled WGS sequence"/>
</dbReference>
<gene>
    <name evidence="2" type="ORF">CLCOS_30370</name>
    <name evidence="1" type="ORF">WX73_02231</name>
</gene>
<accession>A0A162L0C2</accession>
<reference evidence="2 4" key="2">
    <citation type="journal article" date="2016" name="Front. Microbiol.">
        <title>Industrial Acetogenic Biocatalysts: A Comparative Metabolic and Genomic Analysis.</title>
        <authorList>
            <person name="Bengelsdorf F."/>
            <person name="Poehlein A."/>
            <person name="Sonja S."/>
            <person name="Erz C."/>
            <person name="Hummel T."/>
            <person name="Hoffmeister S."/>
            <person name="Daniel R."/>
            <person name="Durre P."/>
        </authorList>
    </citation>
    <scope>NUCLEOTIDE SEQUENCE [LARGE SCALE GENOMIC DNA]</scope>
    <source>
        <strain evidence="2 4">PTA-10522</strain>
    </source>
</reference>
<protein>
    <submittedName>
        <fullName evidence="1">Uncharacterized protein</fullName>
    </submittedName>
</protein>
<dbReference type="Proteomes" id="UP000077384">
    <property type="component" value="Unassembled WGS sequence"/>
</dbReference>
<sequence>MHPWGSSYIAECNNRYIDEVSKLGVSIGFADPVSSTSLISPKQFREFSLFEFYRCYFGIS</sequence>
<comment type="caution">
    <text evidence="1">The sequence shown here is derived from an EMBL/GenBank/DDBJ whole genome shotgun (WGS) entry which is preliminary data.</text>
</comment>
<evidence type="ECO:0000313" key="2">
    <source>
        <dbReference type="EMBL" id="OBR92373.1"/>
    </source>
</evidence>
<dbReference type="PATRIC" id="fig|1705578.3.peg.2493"/>
<dbReference type="EMBL" id="LITQ01000033">
    <property type="protein sequence ID" value="OAA89372.1"/>
    <property type="molecule type" value="Genomic_DNA"/>
</dbReference>
<evidence type="ECO:0000313" key="3">
    <source>
        <dbReference type="Proteomes" id="UP000077384"/>
    </source>
</evidence>
<proteinExistence type="predicted"/>
<name>A0A162L0C2_9CLOT</name>
<evidence type="ECO:0000313" key="4">
    <source>
        <dbReference type="Proteomes" id="UP000093694"/>
    </source>
</evidence>
<keyword evidence="4" id="KW-1185">Reference proteome</keyword>
<organism evidence="1 3">
    <name type="scientific">Clostridium coskatii</name>
    <dbReference type="NCBI Taxonomy" id="1705578"/>
    <lineage>
        <taxon>Bacteria</taxon>
        <taxon>Bacillati</taxon>
        <taxon>Bacillota</taxon>
        <taxon>Clostridia</taxon>
        <taxon>Eubacteriales</taxon>
        <taxon>Clostridiaceae</taxon>
        <taxon>Clostridium</taxon>
    </lineage>
</organism>
<evidence type="ECO:0000313" key="1">
    <source>
        <dbReference type="EMBL" id="OAA89372.1"/>
    </source>
</evidence>